<evidence type="ECO:0000313" key="3">
    <source>
        <dbReference type="EMBL" id="MBB5896026.1"/>
    </source>
</evidence>
<feature type="domain" description="AB hydrolase-1" evidence="2">
    <location>
        <begin position="22"/>
        <end position="257"/>
    </location>
</feature>
<evidence type="ECO:0000313" key="4">
    <source>
        <dbReference type="Proteomes" id="UP000585638"/>
    </source>
</evidence>
<comment type="similarity">
    <text evidence="1">Belongs to the AB hydrolase superfamily.</text>
</comment>
<dbReference type="InterPro" id="IPR029058">
    <property type="entry name" value="AB_hydrolase_fold"/>
</dbReference>
<dbReference type="GO" id="GO:0003824">
    <property type="term" value="F:catalytic activity"/>
    <property type="evidence" value="ECO:0007669"/>
    <property type="project" value="UniProtKB-ARBA"/>
</dbReference>
<comment type="caution">
    <text evidence="3">The sequence shown here is derived from an EMBL/GenBank/DDBJ whole genome shotgun (WGS) entry which is preliminary data.</text>
</comment>
<dbReference type="AlphaFoldDB" id="A0A7W9KNX2"/>
<organism evidence="3 4">
    <name type="scientific">Kutzneria kofuensis</name>
    <dbReference type="NCBI Taxonomy" id="103725"/>
    <lineage>
        <taxon>Bacteria</taxon>
        <taxon>Bacillati</taxon>
        <taxon>Actinomycetota</taxon>
        <taxon>Actinomycetes</taxon>
        <taxon>Pseudonocardiales</taxon>
        <taxon>Pseudonocardiaceae</taxon>
        <taxon>Kutzneria</taxon>
    </lineage>
</organism>
<protein>
    <submittedName>
        <fullName evidence="3">Sigma-B regulation protein RsbQ</fullName>
    </submittedName>
</protein>
<gene>
    <name evidence="3" type="ORF">BJ998_007222</name>
</gene>
<evidence type="ECO:0000259" key="2">
    <source>
        <dbReference type="Pfam" id="PF12697"/>
    </source>
</evidence>
<dbReference type="SUPFAM" id="SSF53474">
    <property type="entry name" value="alpha/beta-Hydrolases"/>
    <property type="match status" value="1"/>
</dbReference>
<reference evidence="3 4" key="1">
    <citation type="submission" date="2020-08" db="EMBL/GenBank/DDBJ databases">
        <title>Sequencing the genomes of 1000 actinobacteria strains.</title>
        <authorList>
            <person name="Klenk H.-P."/>
        </authorList>
    </citation>
    <scope>NUCLEOTIDE SEQUENCE [LARGE SCALE GENOMIC DNA]</scope>
    <source>
        <strain evidence="3 4">DSM 43851</strain>
    </source>
</reference>
<dbReference type="InterPro" id="IPR000073">
    <property type="entry name" value="AB_hydrolase_1"/>
</dbReference>
<name>A0A7W9KNX2_9PSEU</name>
<sequence length="270" mass="29203">MGVHTRNHVTVAGRHEGPVLMFAHGFGCDQNMWRLVTPAFEDHRVVLFDYVGAGRSDLAAWRPDRYATLDGYASDVLEICDELDLRDVVFVGHSVSAMIGVLAATREPSRFAALAMVGPSPRYIDDDGYVGGFSAADVDELLDSLDSNYLGWSAAMAPAIMGNPERPELGEELTNSFCRTDPAIARHFARVTFTGDNRADLAGVTVPTLILQCREDLIAPLSVGEYVQQAIPGSEMVVLDATGHCPHLSAPEQTAKALRSFLDALPASRT</sequence>
<dbReference type="EMBL" id="JACHIR010000001">
    <property type="protein sequence ID" value="MBB5896026.1"/>
    <property type="molecule type" value="Genomic_DNA"/>
</dbReference>
<dbReference type="PRINTS" id="PR00111">
    <property type="entry name" value="ABHYDROLASE"/>
</dbReference>
<evidence type="ECO:0000256" key="1">
    <source>
        <dbReference type="ARBA" id="ARBA00008645"/>
    </source>
</evidence>
<accession>A0A7W9KNX2</accession>
<dbReference type="Pfam" id="PF12697">
    <property type="entry name" value="Abhydrolase_6"/>
    <property type="match status" value="1"/>
</dbReference>
<dbReference type="PANTHER" id="PTHR43039">
    <property type="entry name" value="ESTERASE-RELATED"/>
    <property type="match status" value="1"/>
</dbReference>
<dbReference type="Gene3D" id="3.40.50.1820">
    <property type="entry name" value="alpha/beta hydrolase"/>
    <property type="match status" value="1"/>
</dbReference>
<dbReference type="RefSeq" id="WP_184867736.1">
    <property type="nucleotide sequence ID" value="NZ_JACHIR010000001.1"/>
</dbReference>
<dbReference type="Proteomes" id="UP000585638">
    <property type="component" value="Unassembled WGS sequence"/>
</dbReference>
<keyword evidence="4" id="KW-1185">Reference proteome</keyword>
<proteinExistence type="inferred from homology"/>